<evidence type="ECO:0000256" key="1">
    <source>
        <dbReference type="PIRSR" id="PIRSR006661-1"/>
    </source>
</evidence>
<evidence type="ECO:0000313" key="4">
    <source>
        <dbReference type="Proteomes" id="UP000321617"/>
    </source>
</evidence>
<gene>
    <name evidence="3" type="ORF">LX16_5162</name>
</gene>
<feature type="domain" description="Asparagine synthetase" evidence="2">
    <location>
        <begin position="18"/>
        <end position="150"/>
    </location>
</feature>
<accession>A0A562ULE9</accession>
<evidence type="ECO:0000313" key="3">
    <source>
        <dbReference type="EMBL" id="TWJ06426.1"/>
    </source>
</evidence>
<dbReference type="EMBL" id="VLLL01000012">
    <property type="protein sequence ID" value="TWJ06426.1"/>
    <property type="molecule type" value="Genomic_DNA"/>
</dbReference>
<dbReference type="InterPro" id="IPR001962">
    <property type="entry name" value="Asn_synthase"/>
</dbReference>
<dbReference type="InterPro" id="IPR014729">
    <property type="entry name" value="Rossmann-like_a/b/a_fold"/>
</dbReference>
<dbReference type="GO" id="GO:0016783">
    <property type="term" value="F:sulfurtransferase activity"/>
    <property type="evidence" value="ECO:0007669"/>
    <property type="project" value="InterPro"/>
</dbReference>
<dbReference type="AlphaFoldDB" id="A0A562ULE9"/>
<feature type="active site" description="Nucleophile and sulfur donor" evidence="1">
    <location>
        <position position="185"/>
    </location>
</feature>
<dbReference type="PANTHER" id="PTHR43169:SF2">
    <property type="entry name" value="NAD_GMP SYNTHASE DOMAIN-CONTAINING PROTEIN"/>
    <property type="match status" value="1"/>
</dbReference>
<dbReference type="GO" id="GO:0006529">
    <property type="term" value="P:asparagine biosynthetic process"/>
    <property type="evidence" value="ECO:0007669"/>
    <property type="project" value="InterPro"/>
</dbReference>
<dbReference type="NCBIfam" id="TIGR00268">
    <property type="entry name" value="ATP-dependent sacrificial sulfur transferase LarE"/>
    <property type="match status" value="1"/>
</dbReference>
<dbReference type="GO" id="GO:0004066">
    <property type="term" value="F:asparagine synthase (glutamine-hydrolyzing) activity"/>
    <property type="evidence" value="ECO:0007669"/>
    <property type="project" value="InterPro"/>
</dbReference>
<dbReference type="InterPro" id="IPR052188">
    <property type="entry name" value="Ni-pincer_cofactor_biosynth"/>
</dbReference>
<dbReference type="InterPro" id="IPR005232">
    <property type="entry name" value="LarE"/>
</dbReference>
<sequence>MTTANALDTDTAARLATLEDRLRELGGVLVAFSGGADSAFLLAAAARTLGTDRVAAATAVSASLPAAELAAAARFAADLGVRHLTPTTDELSQEGYRANAGDRCYFCKSELLDTLLPLAARHGLDHVATGTNADDAVAGFRPGIRAAAERGAVTPLRDAGFRKDQVREVSRMWGLPTWDKPAAACLSSRIAYGVPVTGGGLARVGRAETALRLALHDAGLPVRDLRVRDLGDDTARVEVDAALVPRLRERPELWRNLDGFTTVVLDPAGFRSGAMNELLPDPDRYR</sequence>
<dbReference type="RefSeq" id="WP_147144508.1">
    <property type="nucleotide sequence ID" value="NZ_BAABIJ010000002.1"/>
</dbReference>
<organism evidence="3 4">
    <name type="scientific">Stackebrandtia albiflava</name>
    <dbReference type="NCBI Taxonomy" id="406432"/>
    <lineage>
        <taxon>Bacteria</taxon>
        <taxon>Bacillati</taxon>
        <taxon>Actinomycetota</taxon>
        <taxon>Actinomycetes</taxon>
        <taxon>Glycomycetales</taxon>
        <taxon>Glycomycetaceae</taxon>
        <taxon>Stackebrandtia</taxon>
    </lineage>
</organism>
<dbReference type="Pfam" id="PF00733">
    <property type="entry name" value="Asn_synthase"/>
    <property type="match status" value="1"/>
</dbReference>
<proteinExistence type="predicted"/>
<comment type="caution">
    <text evidence="3">The sequence shown here is derived from an EMBL/GenBank/DDBJ whole genome shotgun (WGS) entry which is preliminary data.</text>
</comment>
<dbReference type="Proteomes" id="UP000321617">
    <property type="component" value="Unassembled WGS sequence"/>
</dbReference>
<dbReference type="OrthoDB" id="9776919at2"/>
<name>A0A562ULE9_9ACTN</name>
<evidence type="ECO:0000259" key="2">
    <source>
        <dbReference type="Pfam" id="PF00733"/>
    </source>
</evidence>
<reference evidence="3 4" key="1">
    <citation type="journal article" date="2013" name="Stand. Genomic Sci.">
        <title>Genomic Encyclopedia of Type Strains, Phase I: The one thousand microbial genomes (KMG-I) project.</title>
        <authorList>
            <person name="Kyrpides N.C."/>
            <person name="Woyke T."/>
            <person name="Eisen J.A."/>
            <person name="Garrity G."/>
            <person name="Lilburn T.G."/>
            <person name="Beck B.J."/>
            <person name="Whitman W.B."/>
            <person name="Hugenholtz P."/>
            <person name="Klenk H.P."/>
        </authorList>
    </citation>
    <scope>NUCLEOTIDE SEQUENCE [LARGE SCALE GENOMIC DNA]</scope>
    <source>
        <strain evidence="3 4">DSM 45044</strain>
    </source>
</reference>
<dbReference type="PANTHER" id="PTHR43169">
    <property type="entry name" value="EXSB FAMILY PROTEIN"/>
    <property type="match status" value="1"/>
</dbReference>
<protein>
    <recommendedName>
        <fullName evidence="2">Asparagine synthetase domain-containing protein</fullName>
    </recommendedName>
</protein>
<dbReference type="SUPFAM" id="SSF52402">
    <property type="entry name" value="Adenine nucleotide alpha hydrolases-like"/>
    <property type="match status" value="1"/>
</dbReference>
<keyword evidence="4" id="KW-1185">Reference proteome</keyword>
<dbReference type="PIRSF" id="PIRSF006661">
    <property type="entry name" value="PP-lp_UCP006661"/>
    <property type="match status" value="1"/>
</dbReference>
<dbReference type="Gene3D" id="3.40.50.620">
    <property type="entry name" value="HUPs"/>
    <property type="match status" value="1"/>
</dbReference>